<dbReference type="PROSITE" id="PS50089">
    <property type="entry name" value="ZF_RING_2"/>
    <property type="match status" value="1"/>
</dbReference>
<keyword evidence="5" id="KW-0472">Membrane</keyword>
<evidence type="ECO:0008006" key="9">
    <source>
        <dbReference type="Google" id="ProtNLM"/>
    </source>
</evidence>
<evidence type="ECO:0000313" key="8">
    <source>
        <dbReference type="EMBL" id="CEK70961.1"/>
    </source>
</evidence>
<evidence type="ECO:0000256" key="1">
    <source>
        <dbReference type="ARBA" id="ARBA00022723"/>
    </source>
</evidence>
<dbReference type="InterPro" id="IPR001660">
    <property type="entry name" value="SAM"/>
</dbReference>
<keyword evidence="1" id="KW-0479">Metal-binding</keyword>
<dbReference type="InterPro" id="IPR001841">
    <property type="entry name" value="Znf_RING"/>
</dbReference>
<proteinExistence type="predicted"/>
<dbReference type="InterPro" id="IPR013083">
    <property type="entry name" value="Znf_RING/FYVE/PHD"/>
</dbReference>
<dbReference type="SUPFAM" id="SSF57850">
    <property type="entry name" value="RING/U-box"/>
    <property type="match status" value="1"/>
</dbReference>
<evidence type="ECO:0000256" key="2">
    <source>
        <dbReference type="ARBA" id="ARBA00022771"/>
    </source>
</evidence>
<dbReference type="Gene3D" id="3.30.40.10">
    <property type="entry name" value="Zinc/RING finger domain, C3HC4 (zinc finger)"/>
    <property type="match status" value="1"/>
</dbReference>
<dbReference type="PROSITE" id="PS50105">
    <property type="entry name" value="SAM_DOMAIN"/>
    <property type="match status" value="1"/>
</dbReference>
<feature type="domain" description="RING-type" evidence="6">
    <location>
        <begin position="41"/>
        <end position="80"/>
    </location>
</feature>
<name>A0A0B6ZT27_9EUPU</name>
<dbReference type="GO" id="GO:0008270">
    <property type="term" value="F:zinc ion binding"/>
    <property type="evidence" value="ECO:0007669"/>
    <property type="project" value="UniProtKB-KW"/>
</dbReference>
<evidence type="ECO:0000256" key="4">
    <source>
        <dbReference type="PROSITE-ProRule" id="PRU00175"/>
    </source>
</evidence>
<feature type="transmembrane region" description="Helical" evidence="5">
    <location>
        <begin position="140"/>
        <end position="163"/>
    </location>
</feature>
<feature type="domain" description="SAM" evidence="7">
    <location>
        <begin position="179"/>
        <end position="244"/>
    </location>
</feature>
<dbReference type="PROSITE" id="PS00518">
    <property type="entry name" value="ZF_RING_1"/>
    <property type="match status" value="1"/>
</dbReference>
<gene>
    <name evidence="8" type="primary">ORF76351</name>
</gene>
<evidence type="ECO:0000256" key="5">
    <source>
        <dbReference type="SAM" id="Phobius"/>
    </source>
</evidence>
<sequence>MDGEDLANNDREEITHEEKEIAHEEFLEQNDSDEFLDEFGCSVCLLVAVQPTSLTCGHTFCRICLAKWYLTSKKKQCPLCGQAYQGHPQINIHIKNMSARLYPKQMKEREKLLELSLEDKTILQRFDKEILNKRPDRKTVGAFCLGITLTLLVFTSAYLTWFWQFSDIHSFTAKPVQFWKPSDVKDWLDDLSWTTEYIHNDIQNNIDGNILLAMDELSLLQHFNVSEPLYQKALLSAISKLKEQGVKMPSTLWEYTGLFPGRCLFLVYGLKEYPRFMILYTWMYFYDDLFLPIMKTAAKSTDTADDMNTSDWIKCLLYVLVSPHWLTFMVAYQMTSHHRLTLLIVVINAALNQILEIPWILFFFRNNNWEQRNIITSTMRYGLQLLLAFMTMITWPVIPQFVCDIILYSVLYLRPGYVFLTLYRKWKQHNNPQWIAQ</sequence>
<dbReference type="InterPro" id="IPR017907">
    <property type="entry name" value="Znf_RING_CS"/>
</dbReference>
<feature type="transmembrane region" description="Helical" evidence="5">
    <location>
        <begin position="381"/>
        <end position="399"/>
    </location>
</feature>
<evidence type="ECO:0000259" key="6">
    <source>
        <dbReference type="PROSITE" id="PS50089"/>
    </source>
</evidence>
<dbReference type="SUPFAM" id="SSF47769">
    <property type="entry name" value="SAM/Pointed domain"/>
    <property type="match status" value="1"/>
</dbReference>
<dbReference type="EMBL" id="HACG01024096">
    <property type="protein sequence ID" value="CEK70961.1"/>
    <property type="molecule type" value="Transcribed_RNA"/>
</dbReference>
<feature type="transmembrane region" description="Helical" evidence="5">
    <location>
        <begin position="315"/>
        <end position="334"/>
    </location>
</feature>
<keyword evidence="3" id="KW-0862">Zinc</keyword>
<organism evidence="8">
    <name type="scientific">Arion vulgaris</name>
    <dbReference type="NCBI Taxonomy" id="1028688"/>
    <lineage>
        <taxon>Eukaryota</taxon>
        <taxon>Metazoa</taxon>
        <taxon>Spiralia</taxon>
        <taxon>Lophotrochozoa</taxon>
        <taxon>Mollusca</taxon>
        <taxon>Gastropoda</taxon>
        <taxon>Heterobranchia</taxon>
        <taxon>Euthyneura</taxon>
        <taxon>Panpulmonata</taxon>
        <taxon>Eupulmonata</taxon>
        <taxon>Stylommatophora</taxon>
        <taxon>Helicina</taxon>
        <taxon>Arionoidea</taxon>
        <taxon>Arionidae</taxon>
        <taxon>Arion</taxon>
    </lineage>
</organism>
<dbReference type="AlphaFoldDB" id="A0A0B6ZT27"/>
<dbReference type="Gene3D" id="1.10.150.50">
    <property type="entry name" value="Transcription Factor, Ets-1"/>
    <property type="match status" value="1"/>
</dbReference>
<dbReference type="PANTHER" id="PTHR23327">
    <property type="entry name" value="RING FINGER PROTEIN 127"/>
    <property type="match status" value="1"/>
</dbReference>
<dbReference type="SMART" id="SM00454">
    <property type="entry name" value="SAM"/>
    <property type="match status" value="1"/>
</dbReference>
<dbReference type="Pfam" id="PF00536">
    <property type="entry name" value="SAM_1"/>
    <property type="match status" value="1"/>
</dbReference>
<feature type="transmembrane region" description="Helical" evidence="5">
    <location>
        <begin position="276"/>
        <end position="294"/>
    </location>
</feature>
<dbReference type="InterPro" id="IPR013761">
    <property type="entry name" value="SAM/pointed_sf"/>
</dbReference>
<accession>A0A0B6ZT27</accession>
<keyword evidence="2 4" id="KW-0863">Zinc-finger</keyword>
<evidence type="ECO:0000256" key="3">
    <source>
        <dbReference type="ARBA" id="ARBA00022833"/>
    </source>
</evidence>
<dbReference type="SMART" id="SM00184">
    <property type="entry name" value="RING"/>
    <property type="match status" value="1"/>
</dbReference>
<reference evidence="8" key="1">
    <citation type="submission" date="2014-12" db="EMBL/GenBank/DDBJ databases">
        <title>Insight into the proteome of Arion vulgaris.</title>
        <authorList>
            <person name="Aradska J."/>
            <person name="Bulat T."/>
            <person name="Smidak R."/>
            <person name="Sarate P."/>
            <person name="Gangsoo J."/>
            <person name="Sialana F."/>
            <person name="Bilban M."/>
            <person name="Lubec G."/>
        </authorList>
    </citation>
    <scope>NUCLEOTIDE SEQUENCE</scope>
    <source>
        <tissue evidence="8">Skin</tissue>
    </source>
</reference>
<feature type="transmembrane region" description="Helical" evidence="5">
    <location>
        <begin position="340"/>
        <end position="361"/>
    </location>
</feature>
<dbReference type="InterPro" id="IPR018957">
    <property type="entry name" value="Znf_C3HC4_RING-type"/>
</dbReference>
<dbReference type="Pfam" id="PF00097">
    <property type="entry name" value="zf-C3HC4"/>
    <property type="match status" value="1"/>
</dbReference>
<keyword evidence="5" id="KW-0812">Transmembrane</keyword>
<keyword evidence="5" id="KW-1133">Transmembrane helix</keyword>
<protein>
    <recommendedName>
        <fullName evidence="9">RING-type domain-containing protein</fullName>
    </recommendedName>
</protein>
<evidence type="ECO:0000259" key="7">
    <source>
        <dbReference type="PROSITE" id="PS50105"/>
    </source>
</evidence>